<evidence type="ECO:0000313" key="1">
    <source>
        <dbReference type="EMBL" id="KIK79669.1"/>
    </source>
</evidence>
<dbReference type="EMBL" id="KN826217">
    <property type="protein sequence ID" value="KIK79669.1"/>
    <property type="molecule type" value="Genomic_DNA"/>
</dbReference>
<dbReference type="InterPro" id="IPR012337">
    <property type="entry name" value="RNaseH-like_sf"/>
</dbReference>
<organism evidence="1 2">
    <name type="scientific">Paxillus rubicundulus Ve08.2h10</name>
    <dbReference type="NCBI Taxonomy" id="930991"/>
    <lineage>
        <taxon>Eukaryota</taxon>
        <taxon>Fungi</taxon>
        <taxon>Dikarya</taxon>
        <taxon>Basidiomycota</taxon>
        <taxon>Agaricomycotina</taxon>
        <taxon>Agaricomycetes</taxon>
        <taxon>Agaricomycetidae</taxon>
        <taxon>Boletales</taxon>
        <taxon>Paxilineae</taxon>
        <taxon>Paxillaceae</taxon>
        <taxon>Paxillus</taxon>
    </lineage>
</organism>
<dbReference type="OrthoDB" id="3237158at2759"/>
<dbReference type="Proteomes" id="UP000054538">
    <property type="component" value="Unassembled WGS sequence"/>
</dbReference>
<name>A0A0D0DF72_9AGAM</name>
<dbReference type="SUPFAM" id="SSF53098">
    <property type="entry name" value="Ribonuclease H-like"/>
    <property type="match status" value="1"/>
</dbReference>
<dbReference type="AlphaFoldDB" id="A0A0D0DF72"/>
<sequence length="356" mass="40422">MDVMSGITKIATVETSTAIWEYDLALPSNQVLGGLLDVISAIRTLAIKIQASGQCIVYFEHVQTKCSITTPLTIPLHSNIHWGTMDGMLGCSYHLCQPIDLFVCSADELFGPIKTIQPPGQPVKNIPWMAFIFKASDLEYVNNTCSIISDANNIQHIFSHKDQATLWCVIPAFEELQTSWEVKLDVLHYMLYKDAIQQGLMKIGKYYNKFNDKPVYVLALILHPYHKLAYIKMAWGGLEEQQKEHEAGKFNAKDWYDEALQIIEKTMEEYWNSEHQAAAKHSHGTAMTAANENNNTPESEFNCYHCELLKQERHKDGGGWKAELQCYISDLPTDVSKDTDIVQWWGDHATLYPTLT</sequence>
<dbReference type="HOGENOM" id="CLU_073131_0_0_1"/>
<proteinExistence type="predicted"/>
<accession>A0A0D0DF72</accession>
<gene>
    <name evidence="1" type="ORF">PAXRUDRAFT_16219</name>
</gene>
<evidence type="ECO:0000313" key="2">
    <source>
        <dbReference type="Proteomes" id="UP000054538"/>
    </source>
</evidence>
<dbReference type="InParanoid" id="A0A0D0DF72"/>
<keyword evidence="2" id="KW-1185">Reference proteome</keyword>
<reference evidence="2" key="2">
    <citation type="submission" date="2015-01" db="EMBL/GenBank/DDBJ databases">
        <title>Evolutionary Origins and Diversification of the Mycorrhizal Mutualists.</title>
        <authorList>
            <consortium name="DOE Joint Genome Institute"/>
            <consortium name="Mycorrhizal Genomics Consortium"/>
            <person name="Kohler A."/>
            <person name="Kuo A."/>
            <person name="Nagy L.G."/>
            <person name="Floudas D."/>
            <person name="Copeland A."/>
            <person name="Barry K.W."/>
            <person name="Cichocki N."/>
            <person name="Veneault-Fourrey C."/>
            <person name="LaButti K."/>
            <person name="Lindquist E.A."/>
            <person name="Lipzen A."/>
            <person name="Lundell T."/>
            <person name="Morin E."/>
            <person name="Murat C."/>
            <person name="Riley R."/>
            <person name="Ohm R."/>
            <person name="Sun H."/>
            <person name="Tunlid A."/>
            <person name="Henrissat B."/>
            <person name="Grigoriev I.V."/>
            <person name="Hibbett D.S."/>
            <person name="Martin F."/>
        </authorList>
    </citation>
    <scope>NUCLEOTIDE SEQUENCE [LARGE SCALE GENOMIC DNA]</scope>
    <source>
        <strain evidence="2">Ve08.2h10</strain>
    </source>
</reference>
<protein>
    <submittedName>
        <fullName evidence="1">Uncharacterized protein</fullName>
    </submittedName>
</protein>
<dbReference type="PANTHER" id="PTHR23272">
    <property type="entry name" value="BED FINGER-RELATED"/>
    <property type="match status" value="1"/>
</dbReference>
<dbReference type="PANTHER" id="PTHR23272:SF104">
    <property type="entry name" value="HAT FAMILY DIMERISATION DOMAIN CONTAINING PROTEIN, EXPRESSED"/>
    <property type="match status" value="1"/>
</dbReference>
<reference evidence="1 2" key="1">
    <citation type="submission" date="2014-04" db="EMBL/GenBank/DDBJ databases">
        <authorList>
            <consortium name="DOE Joint Genome Institute"/>
            <person name="Kuo A."/>
            <person name="Kohler A."/>
            <person name="Jargeat P."/>
            <person name="Nagy L.G."/>
            <person name="Floudas D."/>
            <person name="Copeland A."/>
            <person name="Barry K.W."/>
            <person name="Cichocki N."/>
            <person name="Veneault-Fourrey C."/>
            <person name="LaButti K."/>
            <person name="Lindquist E.A."/>
            <person name="Lipzen A."/>
            <person name="Lundell T."/>
            <person name="Morin E."/>
            <person name="Murat C."/>
            <person name="Sun H."/>
            <person name="Tunlid A."/>
            <person name="Henrissat B."/>
            <person name="Grigoriev I.V."/>
            <person name="Hibbett D.S."/>
            <person name="Martin F."/>
            <person name="Nordberg H.P."/>
            <person name="Cantor M.N."/>
            <person name="Hua S.X."/>
        </authorList>
    </citation>
    <scope>NUCLEOTIDE SEQUENCE [LARGE SCALE GENOMIC DNA]</scope>
    <source>
        <strain evidence="1 2">Ve08.2h10</strain>
    </source>
</reference>